<dbReference type="Proteomes" id="UP001302676">
    <property type="component" value="Unassembled WGS sequence"/>
</dbReference>
<feature type="region of interest" description="Disordered" evidence="1">
    <location>
        <begin position="55"/>
        <end position="125"/>
    </location>
</feature>
<accession>A0AAN6ZRF9</accession>
<evidence type="ECO:0000313" key="3">
    <source>
        <dbReference type="EMBL" id="KAK4147488.1"/>
    </source>
</evidence>
<dbReference type="EMBL" id="MU853556">
    <property type="protein sequence ID" value="KAK4147488.1"/>
    <property type="molecule type" value="Genomic_DNA"/>
</dbReference>
<dbReference type="GeneID" id="87815899"/>
<evidence type="ECO:0000256" key="1">
    <source>
        <dbReference type="SAM" id="MobiDB-lite"/>
    </source>
</evidence>
<feature type="compositionally biased region" description="Low complexity" evidence="1">
    <location>
        <begin position="66"/>
        <end position="92"/>
    </location>
</feature>
<reference evidence="3" key="1">
    <citation type="journal article" date="2023" name="Mol. Phylogenet. Evol.">
        <title>Genome-scale phylogeny and comparative genomics of the fungal order Sordariales.</title>
        <authorList>
            <person name="Hensen N."/>
            <person name="Bonometti L."/>
            <person name="Westerberg I."/>
            <person name="Brannstrom I.O."/>
            <person name="Guillou S."/>
            <person name="Cros-Aarteil S."/>
            <person name="Calhoun S."/>
            <person name="Haridas S."/>
            <person name="Kuo A."/>
            <person name="Mondo S."/>
            <person name="Pangilinan J."/>
            <person name="Riley R."/>
            <person name="LaButti K."/>
            <person name="Andreopoulos B."/>
            <person name="Lipzen A."/>
            <person name="Chen C."/>
            <person name="Yan M."/>
            <person name="Daum C."/>
            <person name="Ng V."/>
            <person name="Clum A."/>
            <person name="Steindorff A."/>
            <person name="Ohm R.A."/>
            <person name="Martin F."/>
            <person name="Silar P."/>
            <person name="Natvig D.O."/>
            <person name="Lalanne C."/>
            <person name="Gautier V."/>
            <person name="Ament-Velasquez S.L."/>
            <person name="Kruys A."/>
            <person name="Hutchinson M.I."/>
            <person name="Powell A.J."/>
            <person name="Barry K."/>
            <person name="Miller A.N."/>
            <person name="Grigoriev I.V."/>
            <person name="Debuchy R."/>
            <person name="Gladieux P."/>
            <person name="Hiltunen Thoren M."/>
            <person name="Johannesson H."/>
        </authorList>
    </citation>
    <scope>NUCLEOTIDE SEQUENCE</scope>
    <source>
        <strain evidence="3">CBS 141.50</strain>
    </source>
</reference>
<dbReference type="InterPro" id="IPR025676">
    <property type="entry name" value="Clr5_dom"/>
</dbReference>
<reference evidence="3" key="2">
    <citation type="submission" date="2023-05" db="EMBL/GenBank/DDBJ databases">
        <authorList>
            <consortium name="Lawrence Berkeley National Laboratory"/>
            <person name="Steindorff A."/>
            <person name="Hensen N."/>
            <person name="Bonometti L."/>
            <person name="Westerberg I."/>
            <person name="Brannstrom I.O."/>
            <person name="Guillou S."/>
            <person name="Cros-Aarteil S."/>
            <person name="Calhoun S."/>
            <person name="Haridas S."/>
            <person name="Kuo A."/>
            <person name="Mondo S."/>
            <person name="Pangilinan J."/>
            <person name="Riley R."/>
            <person name="Labutti K."/>
            <person name="Andreopoulos B."/>
            <person name="Lipzen A."/>
            <person name="Chen C."/>
            <person name="Yanf M."/>
            <person name="Daum C."/>
            <person name="Ng V."/>
            <person name="Clum A."/>
            <person name="Ohm R."/>
            <person name="Martin F."/>
            <person name="Silar P."/>
            <person name="Natvig D."/>
            <person name="Lalanne C."/>
            <person name="Gautier V."/>
            <person name="Ament-Velasquez S.L."/>
            <person name="Kruys A."/>
            <person name="Hutchinson M.I."/>
            <person name="Powell A.J."/>
            <person name="Barry K."/>
            <person name="Miller A.N."/>
            <person name="Grigoriev I.V."/>
            <person name="Debuchy R."/>
            <person name="Gladieux P."/>
            <person name="Thoren M.H."/>
            <person name="Johannesson H."/>
        </authorList>
    </citation>
    <scope>NUCLEOTIDE SEQUENCE</scope>
    <source>
        <strain evidence="3">CBS 141.50</strain>
    </source>
</reference>
<name>A0AAN6ZRF9_9PEZI</name>
<feature type="domain" description="Clr5" evidence="2">
    <location>
        <begin position="1"/>
        <end position="54"/>
    </location>
</feature>
<proteinExistence type="predicted"/>
<dbReference type="PANTHER" id="PTHR38788:SF3">
    <property type="entry name" value="CLR5 DOMAIN-CONTAINING PROTEIN"/>
    <property type="match status" value="1"/>
</dbReference>
<dbReference type="RefSeq" id="XP_062640859.1">
    <property type="nucleotide sequence ID" value="XM_062779286.1"/>
</dbReference>
<comment type="caution">
    <text evidence="3">The sequence shown here is derived from an EMBL/GenBank/DDBJ whole genome shotgun (WGS) entry which is preliminary data.</text>
</comment>
<dbReference type="PANTHER" id="PTHR38788">
    <property type="entry name" value="CLR5 DOMAIN-CONTAINING PROTEIN"/>
    <property type="match status" value="1"/>
</dbReference>
<feature type="compositionally biased region" description="Basic residues" evidence="1">
    <location>
        <begin position="55"/>
        <end position="65"/>
    </location>
</feature>
<keyword evidence="4" id="KW-1185">Reference proteome</keyword>
<feature type="compositionally biased region" description="Low complexity" evidence="1">
    <location>
        <begin position="101"/>
        <end position="125"/>
    </location>
</feature>
<sequence length="302" mass="33088">MTKQWDKYRGVITAEYKDQNKPLHEVQRFMAQKYGFRASTRAYRSRFDRWGIHKYSRRQRSHSRSHSPSQRDSASESGSNSGSGSENSGNGNIHPSPRQMSPDALDSSSSGSGGSQADSPPPMVAVTTMPTAEMLSPTGLCAGTTSAGFRSVLSLATKQAPTAAAADFSYLHVTQSHSPASTVNVNAGHNNHSPRFPLNHHHQHYNHNPSHNHHHHSHNHHAYGMSTSFHPSTHDPMSNCYHPQSSNSVPVYRQDLRDLRGVMMMASEMGGPDHHHHQGGGVSMAGMSSEYGYSFGLLAGRE</sequence>
<protein>
    <submittedName>
        <fullName evidence="3">Clr5 domain-containing protein</fullName>
    </submittedName>
</protein>
<evidence type="ECO:0000313" key="4">
    <source>
        <dbReference type="Proteomes" id="UP001302676"/>
    </source>
</evidence>
<dbReference type="Pfam" id="PF14420">
    <property type="entry name" value="Clr5"/>
    <property type="match status" value="1"/>
</dbReference>
<gene>
    <name evidence="3" type="ORF">C8A04DRAFT_24741</name>
</gene>
<feature type="region of interest" description="Disordered" evidence="1">
    <location>
        <begin position="200"/>
        <end position="219"/>
    </location>
</feature>
<dbReference type="AlphaFoldDB" id="A0AAN6ZRF9"/>
<evidence type="ECO:0000259" key="2">
    <source>
        <dbReference type="Pfam" id="PF14420"/>
    </source>
</evidence>
<organism evidence="3 4">
    <name type="scientific">Dichotomopilus funicola</name>
    <dbReference type="NCBI Taxonomy" id="1934379"/>
    <lineage>
        <taxon>Eukaryota</taxon>
        <taxon>Fungi</taxon>
        <taxon>Dikarya</taxon>
        <taxon>Ascomycota</taxon>
        <taxon>Pezizomycotina</taxon>
        <taxon>Sordariomycetes</taxon>
        <taxon>Sordariomycetidae</taxon>
        <taxon>Sordariales</taxon>
        <taxon>Chaetomiaceae</taxon>
        <taxon>Dichotomopilus</taxon>
    </lineage>
</organism>